<evidence type="ECO:0000313" key="2">
    <source>
        <dbReference type="EMBL" id="SDY38094.1"/>
    </source>
</evidence>
<dbReference type="InterPro" id="IPR055245">
    <property type="entry name" value="HTH_proteobacteria"/>
</dbReference>
<dbReference type="Pfam" id="PF14090">
    <property type="entry name" value="HTH_39"/>
    <property type="match status" value="1"/>
</dbReference>
<dbReference type="AlphaFoldDB" id="A0A1H3JFU8"/>
<reference evidence="2 3" key="1">
    <citation type="submission" date="2016-10" db="EMBL/GenBank/DDBJ databases">
        <authorList>
            <person name="de Groot N.N."/>
        </authorList>
    </citation>
    <scope>NUCLEOTIDE SEQUENCE [LARGE SCALE GENOMIC DNA]</scope>
    <source>
        <strain evidence="2 3">Nm1</strain>
    </source>
</reference>
<feature type="domain" description="Winged helix-turn-helix" evidence="1">
    <location>
        <begin position="8"/>
        <end position="72"/>
    </location>
</feature>
<accession>A0A1H3JFU8</accession>
<organism evidence="2 3">
    <name type="scientific">Nitrosomonas halophila</name>
    <dbReference type="NCBI Taxonomy" id="44576"/>
    <lineage>
        <taxon>Bacteria</taxon>
        <taxon>Pseudomonadati</taxon>
        <taxon>Pseudomonadota</taxon>
        <taxon>Betaproteobacteria</taxon>
        <taxon>Nitrosomonadales</taxon>
        <taxon>Nitrosomonadaceae</taxon>
        <taxon>Nitrosomonas</taxon>
    </lineage>
</organism>
<gene>
    <name evidence="2" type="ORF">SAMN05421881_103229</name>
</gene>
<dbReference type="Proteomes" id="UP000198640">
    <property type="component" value="Unassembled WGS sequence"/>
</dbReference>
<dbReference type="EMBL" id="FNOY01000032">
    <property type="protein sequence ID" value="SDY38094.1"/>
    <property type="molecule type" value="Genomic_DNA"/>
</dbReference>
<dbReference type="STRING" id="44576.SAMN05421881_103229"/>
<protein>
    <submittedName>
        <fullName evidence="2">Helix-turn-helix domain-containing protein</fullName>
    </submittedName>
</protein>
<evidence type="ECO:0000259" key="1">
    <source>
        <dbReference type="Pfam" id="PF14090"/>
    </source>
</evidence>
<proteinExistence type="predicted"/>
<sequence length="76" mass="8346">MANSASVQRQQILDWLQTKPLSTIEAREQLGIMHPGGRVSELRRQGHSIVTNEASEVDAAGKIHRVAKYVLDVPGV</sequence>
<dbReference type="RefSeq" id="WP_090414289.1">
    <property type="nucleotide sequence ID" value="NZ_FNOY01000032.1"/>
</dbReference>
<name>A0A1H3JFU8_9PROT</name>
<dbReference type="OrthoDB" id="5460933at2"/>
<keyword evidence="3" id="KW-1185">Reference proteome</keyword>
<evidence type="ECO:0000313" key="3">
    <source>
        <dbReference type="Proteomes" id="UP000198640"/>
    </source>
</evidence>